<accession>A0ABW1TZV7</accession>
<feature type="domain" description="PurM-like C-terminal" evidence="4">
    <location>
        <begin position="186"/>
        <end position="310"/>
    </location>
</feature>
<dbReference type="Pfam" id="PF00586">
    <property type="entry name" value="AIRS"/>
    <property type="match status" value="1"/>
</dbReference>
<dbReference type="Pfam" id="PF02769">
    <property type="entry name" value="AIRS_C"/>
    <property type="match status" value="1"/>
</dbReference>
<keyword evidence="2" id="KW-0479">Metal-binding</keyword>
<dbReference type="HAMAP" id="MF_02128">
    <property type="entry name" value="TMP_kinase"/>
    <property type="match status" value="1"/>
</dbReference>
<comment type="caution">
    <text evidence="5">The sequence shown here is derived from an EMBL/GenBank/DDBJ whole genome shotgun (WGS) entry which is preliminary data.</text>
</comment>
<feature type="binding site" evidence="2">
    <location>
        <position position="324"/>
    </location>
    <ligand>
        <name>substrate</name>
    </ligand>
</feature>
<comment type="miscellaneous">
    <text evidence="2">Reaction mechanism of ThiL seems to utilize a direct, inline transfer of the gamma-phosphate of ATP to TMP rather than a phosphorylated enzyme intermediate.</text>
</comment>
<keyword evidence="2" id="KW-0460">Magnesium</keyword>
<dbReference type="Gene3D" id="3.90.650.10">
    <property type="entry name" value="PurM-like C-terminal domain"/>
    <property type="match status" value="1"/>
</dbReference>
<dbReference type="SUPFAM" id="SSF55326">
    <property type="entry name" value="PurM N-terminal domain-like"/>
    <property type="match status" value="1"/>
</dbReference>
<feature type="domain" description="PurM-like N-terminal" evidence="3">
    <location>
        <begin position="27"/>
        <end position="137"/>
    </location>
</feature>
<feature type="binding site" evidence="2">
    <location>
        <position position="74"/>
    </location>
    <ligand>
        <name>Mg(2+)</name>
        <dbReference type="ChEBI" id="CHEBI:18420"/>
        <label>3</label>
    </ligand>
</feature>
<dbReference type="InterPro" id="IPR016188">
    <property type="entry name" value="PurM-like_N"/>
</dbReference>
<feature type="binding site" evidence="2">
    <location>
        <position position="121"/>
    </location>
    <ligand>
        <name>Mg(2+)</name>
        <dbReference type="ChEBI" id="CHEBI:18420"/>
        <label>1</label>
    </ligand>
</feature>
<dbReference type="EC" id="2.7.4.16" evidence="2"/>
<evidence type="ECO:0000313" key="5">
    <source>
        <dbReference type="EMBL" id="MFC6282852.1"/>
    </source>
</evidence>
<organism evidence="5 6">
    <name type="scientific">Polaromonas aquatica</name>
    <dbReference type="NCBI Taxonomy" id="332657"/>
    <lineage>
        <taxon>Bacteria</taxon>
        <taxon>Pseudomonadati</taxon>
        <taxon>Pseudomonadota</taxon>
        <taxon>Betaproteobacteria</taxon>
        <taxon>Burkholderiales</taxon>
        <taxon>Comamonadaceae</taxon>
        <taxon>Polaromonas</taxon>
    </lineage>
</organism>
<comment type="similarity">
    <text evidence="2">Belongs to the thiamine-monophosphate kinase family.</text>
</comment>
<comment type="function">
    <text evidence="2">Catalyzes the ATP-dependent phosphorylation of thiamine-monophosphate (TMP) to form thiamine-pyrophosphate (TPP), the active form of vitamin B1.</text>
</comment>
<evidence type="ECO:0000256" key="1">
    <source>
        <dbReference type="ARBA" id="ARBA00022977"/>
    </source>
</evidence>
<feature type="binding site" evidence="2">
    <location>
        <position position="145"/>
    </location>
    <ligand>
        <name>ATP</name>
        <dbReference type="ChEBI" id="CHEBI:30616"/>
    </ligand>
</feature>
<keyword evidence="2" id="KW-0547">Nucleotide-binding</keyword>
<feature type="binding site" evidence="2">
    <location>
        <position position="74"/>
    </location>
    <ligand>
        <name>Mg(2+)</name>
        <dbReference type="ChEBI" id="CHEBI:18420"/>
        <label>4</label>
    </ligand>
</feature>
<feature type="binding site" evidence="2">
    <location>
        <position position="213"/>
    </location>
    <ligand>
        <name>Mg(2+)</name>
        <dbReference type="ChEBI" id="CHEBI:18420"/>
        <label>5</label>
    </ligand>
</feature>
<dbReference type="PANTHER" id="PTHR30270:SF0">
    <property type="entry name" value="THIAMINE-MONOPHOSPHATE KINASE"/>
    <property type="match status" value="1"/>
</dbReference>
<feature type="binding site" evidence="2">
    <location>
        <position position="268"/>
    </location>
    <ligand>
        <name>substrate</name>
    </ligand>
</feature>
<dbReference type="GO" id="GO:0009030">
    <property type="term" value="F:thiamine-phosphate kinase activity"/>
    <property type="evidence" value="ECO:0007669"/>
    <property type="project" value="UniProtKB-EC"/>
</dbReference>
<dbReference type="SUPFAM" id="SSF56042">
    <property type="entry name" value="PurM C-terminal domain-like"/>
    <property type="match status" value="1"/>
</dbReference>
<feature type="binding site" evidence="2">
    <location>
        <position position="46"/>
    </location>
    <ligand>
        <name>Mg(2+)</name>
        <dbReference type="ChEBI" id="CHEBI:18420"/>
        <label>1</label>
    </ligand>
</feature>
<keyword evidence="6" id="KW-1185">Reference proteome</keyword>
<sequence>MSDRMGEFDLIARYFTRPAKRAVLGVGDDCALLQPAPGMQMAISSDMLVEGRHFFAGVTPFTLGHKALAVNLSDLAACGATPTAFTLALALPRVDEAWLQGFSSGLWALADAHGCELIGGDTTQGPLNICITVFGEVPRGQALLRSGAQADDDIYISGTPGDARLALDALRGTLALPTELLAQARARLEQPSPRVALGQALRGIATAAIDISDGLAGDLGHVLEASGVGARIDPEIATNLIAGCAHAAAAAGLFPYEKLLEYVFAGGDDYELAFTAPPAARQAVDAASRKSQTQVTRIGSIEKAPGLRLVDAQGRSVTQTFQSFDHFA</sequence>
<dbReference type="CDD" id="cd02194">
    <property type="entry name" value="ThiL"/>
    <property type="match status" value="1"/>
</dbReference>
<name>A0ABW1TZV7_9BURK</name>
<feature type="binding site" evidence="2">
    <location>
        <begin position="120"/>
        <end position="121"/>
    </location>
    <ligand>
        <name>ATP</name>
        <dbReference type="ChEBI" id="CHEBI:30616"/>
    </ligand>
</feature>
<protein>
    <recommendedName>
        <fullName evidence="2">Thiamine-monophosphate kinase</fullName>
        <shortName evidence="2">TMP kinase</shortName>
        <shortName evidence="2">Thiamine-phosphate kinase</shortName>
        <ecNumber evidence="2">2.7.4.16</ecNumber>
    </recommendedName>
</protein>
<keyword evidence="1 2" id="KW-0784">Thiamine biosynthesis</keyword>
<dbReference type="EMBL" id="JBHSRS010000080">
    <property type="protein sequence ID" value="MFC6282852.1"/>
    <property type="molecule type" value="Genomic_DNA"/>
</dbReference>
<evidence type="ECO:0000256" key="2">
    <source>
        <dbReference type="HAMAP-Rule" id="MF_02128"/>
    </source>
</evidence>
<proteinExistence type="inferred from homology"/>
<dbReference type="Proteomes" id="UP001596270">
    <property type="component" value="Unassembled WGS sequence"/>
</dbReference>
<feature type="binding site" evidence="2">
    <location>
        <position position="210"/>
    </location>
    <ligand>
        <name>Mg(2+)</name>
        <dbReference type="ChEBI" id="CHEBI:18420"/>
        <label>3</label>
    </ligand>
</feature>
<keyword evidence="2" id="KW-0067">ATP-binding</keyword>
<feature type="binding site" evidence="2">
    <location>
        <position position="29"/>
    </location>
    <ligand>
        <name>Mg(2+)</name>
        <dbReference type="ChEBI" id="CHEBI:18420"/>
        <label>3</label>
    </ligand>
</feature>
<dbReference type="InterPro" id="IPR036921">
    <property type="entry name" value="PurM-like_N_sf"/>
</dbReference>
<feature type="binding site" evidence="2">
    <location>
        <position position="53"/>
    </location>
    <ligand>
        <name>substrate</name>
    </ligand>
</feature>
<comment type="caution">
    <text evidence="2">Lacks conserved residue(s) required for the propagation of feature annotation.</text>
</comment>
<dbReference type="InterPro" id="IPR010918">
    <property type="entry name" value="PurM-like_C_dom"/>
</dbReference>
<feature type="binding site" evidence="2">
    <location>
        <position position="45"/>
    </location>
    <ligand>
        <name>Mg(2+)</name>
        <dbReference type="ChEBI" id="CHEBI:18420"/>
        <label>1</label>
    </ligand>
</feature>
<evidence type="ECO:0000259" key="4">
    <source>
        <dbReference type="Pfam" id="PF02769"/>
    </source>
</evidence>
<feature type="binding site" evidence="2">
    <location>
        <position position="29"/>
    </location>
    <ligand>
        <name>Mg(2+)</name>
        <dbReference type="ChEBI" id="CHEBI:18420"/>
        <label>4</label>
    </ligand>
</feature>
<gene>
    <name evidence="2 5" type="primary">thiL</name>
    <name evidence="5" type="ORF">ACFQND_16645</name>
</gene>
<keyword evidence="2 5" id="KW-0418">Kinase</keyword>
<feature type="binding site" evidence="2">
    <location>
        <position position="44"/>
    </location>
    <ligand>
        <name>Mg(2+)</name>
        <dbReference type="ChEBI" id="CHEBI:18420"/>
        <label>4</label>
    </ligand>
</feature>
<evidence type="ECO:0000259" key="3">
    <source>
        <dbReference type="Pfam" id="PF00586"/>
    </source>
</evidence>
<keyword evidence="2 5" id="KW-0808">Transferase</keyword>
<dbReference type="InterPro" id="IPR006283">
    <property type="entry name" value="ThiL-like"/>
</dbReference>
<feature type="binding site" evidence="2">
    <location>
        <position position="74"/>
    </location>
    <ligand>
        <name>Mg(2+)</name>
        <dbReference type="ChEBI" id="CHEBI:18420"/>
        <label>2</label>
    </ligand>
</feature>
<dbReference type="PIRSF" id="PIRSF005303">
    <property type="entry name" value="Thiam_monoph_kin"/>
    <property type="match status" value="1"/>
</dbReference>
<reference evidence="6" key="1">
    <citation type="journal article" date="2019" name="Int. J. Syst. Evol. Microbiol.">
        <title>The Global Catalogue of Microorganisms (GCM) 10K type strain sequencing project: providing services to taxonomists for standard genome sequencing and annotation.</title>
        <authorList>
            <consortium name="The Broad Institute Genomics Platform"/>
            <consortium name="The Broad Institute Genome Sequencing Center for Infectious Disease"/>
            <person name="Wu L."/>
            <person name="Ma J."/>
        </authorList>
    </citation>
    <scope>NUCLEOTIDE SEQUENCE [LARGE SCALE GENOMIC DNA]</scope>
    <source>
        <strain evidence="6">CCUG 39402</strain>
    </source>
</reference>
<dbReference type="InterPro" id="IPR036676">
    <property type="entry name" value="PurM-like_C_sf"/>
</dbReference>
<feature type="binding site" evidence="2">
    <location>
        <position position="46"/>
    </location>
    <ligand>
        <name>Mg(2+)</name>
        <dbReference type="ChEBI" id="CHEBI:18420"/>
        <label>2</label>
    </ligand>
</feature>
<dbReference type="Gene3D" id="3.30.1330.10">
    <property type="entry name" value="PurM-like, N-terminal domain"/>
    <property type="match status" value="1"/>
</dbReference>
<comment type="catalytic activity">
    <reaction evidence="2">
        <text>thiamine phosphate + ATP = thiamine diphosphate + ADP</text>
        <dbReference type="Rhea" id="RHEA:15913"/>
        <dbReference type="ChEBI" id="CHEBI:30616"/>
        <dbReference type="ChEBI" id="CHEBI:37575"/>
        <dbReference type="ChEBI" id="CHEBI:58937"/>
        <dbReference type="ChEBI" id="CHEBI:456216"/>
        <dbReference type="EC" id="2.7.4.16"/>
    </reaction>
</comment>
<feature type="binding site" evidence="2">
    <location>
        <position position="212"/>
    </location>
    <ligand>
        <name>ATP</name>
        <dbReference type="ChEBI" id="CHEBI:30616"/>
    </ligand>
</feature>
<dbReference type="NCBIfam" id="TIGR01379">
    <property type="entry name" value="thiL"/>
    <property type="match status" value="1"/>
</dbReference>
<evidence type="ECO:0000313" key="6">
    <source>
        <dbReference type="Proteomes" id="UP001596270"/>
    </source>
</evidence>
<dbReference type="PANTHER" id="PTHR30270">
    <property type="entry name" value="THIAMINE-MONOPHOSPHATE KINASE"/>
    <property type="match status" value="1"/>
</dbReference>
<comment type="pathway">
    <text evidence="2">Cofactor biosynthesis; thiamine diphosphate biosynthesis; thiamine diphosphate from thiamine phosphate: step 1/1.</text>
</comment>
<dbReference type="RefSeq" id="WP_371439191.1">
    <property type="nucleotide sequence ID" value="NZ_JBHSRS010000080.1"/>
</dbReference>